<evidence type="ECO:0000313" key="1">
    <source>
        <dbReference type="Ensembl" id="ENSSAUP00010066105.1"/>
    </source>
</evidence>
<proteinExistence type="predicted"/>
<protein>
    <submittedName>
        <fullName evidence="1">Uncharacterized protein</fullName>
    </submittedName>
</protein>
<dbReference type="Proteomes" id="UP000472265">
    <property type="component" value="Chromosome 8"/>
</dbReference>
<keyword evidence="2" id="KW-1185">Reference proteome</keyword>
<accession>A0A671YTM5</accession>
<evidence type="ECO:0000313" key="2">
    <source>
        <dbReference type="Proteomes" id="UP000472265"/>
    </source>
</evidence>
<dbReference type="Ensembl" id="ENSSAUT00010069227.1">
    <property type="protein sequence ID" value="ENSSAUP00010066105.1"/>
    <property type="gene ID" value="ENSSAUG00010026399.1"/>
</dbReference>
<sequence>MEKMGWRQRANTTFNNQIWPQKKCRTIKRGELLTKPLCPLSHLQQAVAHKRHQELVTVPLAHHGGVL</sequence>
<reference evidence="1" key="3">
    <citation type="submission" date="2025-09" db="UniProtKB">
        <authorList>
            <consortium name="Ensembl"/>
        </authorList>
    </citation>
    <scope>IDENTIFICATION</scope>
</reference>
<name>A0A671YTM5_SPAAU</name>
<reference evidence="1" key="2">
    <citation type="submission" date="2025-08" db="UniProtKB">
        <authorList>
            <consortium name="Ensembl"/>
        </authorList>
    </citation>
    <scope>IDENTIFICATION</scope>
</reference>
<dbReference type="AlphaFoldDB" id="A0A671YTM5"/>
<dbReference type="InParanoid" id="A0A671YTM5"/>
<organism evidence="1 2">
    <name type="scientific">Sparus aurata</name>
    <name type="common">Gilthead sea bream</name>
    <dbReference type="NCBI Taxonomy" id="8175"/>
    <lineage>
        <taxon>Eukaryota</taxon>
        <taxon>Metazoa</taxon>
        <taxon>Chordata</taxon>
        <taxon>Craniata</taxon>
        <taxon>Vertebrata</taxon>
        <taxon>Euteleostomi</taxon>
        <taxon>Actinopterygii</taxon>
        <taxon>Neopterygii</taxon>
        <taxon>Teleostei</taxon>
        <taxon>Neoteleostei</taxon>
        <taxon>Acanthomorphata</taxon>
        <taxon>Eupercaria</taxon>
        <taxon>Spariformes</taxon>
        <taxon>Sparidae</taxon>
        <taxon>Sparus</taxon>
    </lineage>
</organism>
<reference evidence="1" key="1">
    <citation type="submission" date="2021-04" db="EMBL/GenBank/DDBJ databases">
        <authorList>
            <consortium name="Wellcome Sanger Institute Data Sharing"/>
        </authorList>
    </citation>
    <scope>NUCLEOTIDE SEQUENCE [LARGE SCALE GENOMIC DNA]</scope>
</reference>